<evidence type="ECO:0000313" key="2">
    <source>
        <dbReference type="EMBL" id="WKD48924.1"/>
    </source>
</evidence>
<dbReference type="EMBL" id="CP098023">
    <property type="protein sequence ID" value="WKD48924.1"/>
    <property type="molecule type" value="Genomic_DNA"/>
</dbReference>
<dbReference type="Proteomes" id="UP001321520">
    <property type="component" value="Chromosome"/>
</dbReference>
<feature type="chain" id="PRO_5046055548" evidence="1">
    <location>
        <begin position="23"/>
        <end position="131"/>
    </location>
</feature>
<dbReference type="RefSeq" id="WP_301414710.1">
    <property type="nucleotide sequence ID" value="NZ_CP098023.1"/>
</dbReference>
<keyword evidence="1" id="KW-0732">Signal</keyword>
<protein>
    <submittedName>
        <fullName evidence="2">Uncharacterized protein</fullName>
    </submittedName>
</protein>
<organism evidence="2 3">
    <name type="scientific">Microbulbifer spongiae</name>
    <dbReference type="NCBI Taxonomy" id="2944933"/>
    <lineage>
        <taxon>Bacteria</taxon>
        <taxon>Pseudomonadati</taxon>
        <taxon>Pseudomonadota</taxon>
        <taxon>Gammaproteobacteria</taxon>
        <taxon>Cellvibrionales</taxon>
        <taxon>Microbulbiferaceae</taxon>
        <taxon>Microbulbifer</taxon>
    </lineage>
</organism>
<accession>A0ABY9E7B5</accession>
<keyword evidence="3" id="KW-1185">Reference proteome</keyword>
<gene>
    <name evidence="2" type="ORF">M8T91_13610</name>
</gene>
<evidence type="ECO:0000313" key="3">
    <source>
        <dbReference type="Proteomes" id="UP001321520"/>
    </source>
</evidence>
<name>A0ABY9E7B5_9GAMM</name>
<evidence type="ECO:0000256" key="1">
    <source>
        <dbReference type="SAM" id="SignalP"/>
    </source>
</evidence>
<sequence>MKQIISILFFFSSLYIYSPTYANTLQDLFENRCQSRSYHYIKNFNIQSVYATTINASGSTLPDKRIYFSNGEDSYYQLPNATSLSGNDQRGLYAILISTVYASLTSDGTVDLCYDYRTSPFTVVAMRYDLR</sequence>
<proteinExistence type="predicted"/>
<feature type="signal peptide" evidence="1">
    <location>
        <begin position="1"/>
        <end position="22"/>
    </location>
</feature>
<reference evidence="2 3" key="1">
    <citation type="submission" date="2022-05" db="EMBL/GenBank/DDBJ databases">
        <title>Microbulbifer sp. nov., isolated from sponge.</title>
        <authorList>
            <person name="Gao L."/>
        </authorList>
    </citation>
    <scope>NUCLEOTIDE SEQUENCE [LARGE SCALE GENOMIC DNA]</scope>
    <source>
        <strain evidence="2 3">MI-G</strain>
    </source>
</reference>